<evidence type="ECO:0000313" key="2">
    <source>
        <dbReference type="EMBL" id="TNV74619.1"/>
    </source>
</evidence>
<accession>A0A8J8NH46</accession>
<gene>
    <name evidence="2" type="ORF">FGO68_gene1922</name>
</gene>
<comment type="caution">
    <text evidence="2">The sequence shown here is derived from an EMBL/GenBank/DDBJ whole genome shotgun (WGS) entry which is preliminary data.</text>
</comment>
<feature type="compositionally biased region" description="Polar residues" evidence="1">
    <location>
        <begin position="61"/>
        <end position="71"/>
    </location>
</feature>
<protein>
    <submittedName>
        <fullName evidence="2">Uncharacterized protein</fullName>
    </submittedName>
</protein>
<proteinExistence type="predicted"/>
<dbReference type="AlphaFoldDB" id="A0A8J8NH46"/>
<name>A0A8J8NH46_HALGN</name>
<organism evidence="2 3">
    <name type="scientific">Halteria grandinella</name>
    <dbReference type="NCBI Taxonomy" id="5974"/>
    <lineage>
        <taxon>Eukaryota</taxon>
        <taxon>Sar</taxon>
        <taxon>Alveolata</taxon>
        <taxon>Ciliophora</taxon>
        <taxon>Intramacronucleata</taxon>
        <taxon>Spirotrichea</taxon>
        <taxon>Stichotrichia</taxon>
        <taxon>Sporadotrichida</taxon>
        <taxon>Halteriidae</taxon>
        <taxon>Halteria</taxon>
    </lineage>
</organism>
<sequence length="71" mass="8443">MATQKSQYPFIFEDIESSLKNGFIVRNHLHSYFDCASLIYYITRKDVHQEQKQHHQQNLQTSLKENLSIDS</sequence>
<dbReference type="EMBL" id="RRYP01016771">
    <property type="protein sequence ID" value="TNV74619.1"/>
    <property type="molecule type" value="Genomic_DNA"/>
</dbReference>
<keyword evidence="3" id="KW-1185">Reference proteome</keyword>
<dbReference type="Proteomes" id="UP000785679">
    <property type="component" value="Unassembled WGS sequence"/>
</dbReference>
<feature type="region of interest" description="Disordered" evidence="1">
    <location>
        <begin position="52"/>
        <end position="71"/>
    </location>
</feature>
<reference evidence="2" key="1">
    <citation type="submission" date="2019-06" db="EMBL/GenBank/DDBJ databases">
        <authorList>
            <person name="Zheng W."/>
        </authorList>
    </citation>
    <scope>NUCLEOTIDE SEQUENCE</scope>
    <source>
        <strain evidence="2">QDHG01</strain>
    </source>
</reference>
<evidence type="ECO:0000313" key="3">
    <source>
        <dbReference type="Proteomes" id="UP000785679"/>
    </source>
</evidence>
<evidence type="ECO:0000256" key="1">
    <source>
        <dbReference type="SAM" id="MobiDB-lite"/>
    </source>
</evidence>